<feature type="domain" description="Surface lipoprotein assembly modifier C-terminal" evidence="1">
    <location>
        <begin position="125"/>
        <end position="391"/>
    </location>
</feature>
<accession>H9CJD9</accession>
<name>H9CJD9_VIBCL</name>
<protein>
    <submittedName>
        <fullName evidence="2">FOG: TPR repeat protein</fullName>
    </submittedName>
</protein>
<dbReference type="EMBL" id="JQ345361">
    <property type="protein sequence ID" value="AFD29034.1"/>
    <property type="molecule type" value="Genomic_DNA"/>
</dbReference>
<dbReference type="InterPro" id="IPR007655">
    <property type="entry name" value="Slam_C"/>
</dbReference>
<dbReference type="AlphaFoldDB" id="H9CJD9"/>
<evidence type="ECO:0000313" key="2">
    <source>
        <dbReference type="EMBL" id="AFD29034.1"/>
    </source>
</evidence>
<dbReference type="InterPro" id="IPR011990">
    <property type="entry name" value="TPR-like_helical_dom_sf"/>
</dbReference>
<organism evidence="2">
    <name type="scientific">Vibrio cholerae O37</name>
    <dbReference type="NCBI Taxonomy" id="185332"/>
    <lineage>
        <taxon>Bacteria</taxon>
        <taxon>Pseudomonadati</taxon>
        <taxon>Pseudomonadota</taxon>
        <taxon>Gammaproteobacteria</taxon>
        <taxon>Vibrionales</taxon>
        <taxon>Vibrionaceae</taxon>
        <taxon>Vibrio</taxon>
    </lineage>
</organism>
<evidence type="ECO:0000259" key="1">
    <source>
        <dbReference type="Pfam" id="PF04575"/>
    </source>
</evidence>
<dbReference type="Gene3D" id="1.25.40.10">
    <property type="entry name" value="Tetratricopeptide repeat domain"/>
    <property type="match status" value="1"/>
</dbReference>
<sequence>MIFMVVNIMKGKCILIVFTLVLLACQPVVCKEKNELDDTVLNAQRYLVENNIKAALSILENAILKYPKNNVLRLQFAIALYKNKSYEDSLNQLFKLKSMEEDSQVLEKIDMYIDRINNIKRTTYDFHFSYEVDDNVFNYPRGEFNGWHFSEPKKDNYINYFFSLENINPIFKNVSFKNNLLIYGREYKDIKEKNYVSFKLKSGLHYADFNIAYSIQPLVEFKDSYQENIFFLGAYVYFSTVFDRNKKFNIHMEKKWDIEHHDNSNLLNFGYLQNISPWSYIYLDFGRSYFVGNNVIGSNDYFRLGWSYDWDIGISTLMSCGFSYRKSNTIDIFKVKPKSYEYEPELVVWYRPLSLYGIVPKIKVSFIKSKSNHPAFNFSKRNISLFITKTF</sequence>
<dbReference type="SUPFAM" id="SSF48452">
    <property type="entry name" value="TPR-like"/>
    <property type="match status" value="1"/>
</dbReference>
<reference evidence="2" key="1">
    <citation type="journal article" date="2012" name="FEBS Lett.">
        <title>Genomic analysis of ICEVchBan8: An atypical genetic element in Vibrio cholerae.</title>
        <authorList>
            <person name="Taviani E."/>
            <person name="Spagnoletti M."/>
            <person name="Ceccarelli D."/>
            <person name="Haley B.J."/>
            <person name="Hasan N.A."/>
            <person name="Chen A."/>
            <person name="Colombo M.M."/>
            <person name="Huq A."/>
            <person name="Colwell R.R."/>
        </authorList>
    </citation>
    <scope>NUCLEOTIDE SEQUENCE</scope>
    <source>
        <strain evidence="2">MZ03</strain>
    </source>
</reference>
<proteinExistence type="predicted"/>
<dbReference type="Pfam" id="PF04575">
    <property type="entry name" value="SlipAM"/>
    <property type="match status" value="1"/>
</dbReference>